<dbReference type="Proteomes" id="UP000828390">
    <property type="component" value="Unassembled WGS sequence"/>
</dbReference>
<sequence length="60" mass="6559">MAAVDTPVVVNNAVVEIRLVTMAIKHGCKYVSFPTTPSCVVSTTNTKQVIMLPKSMLLFY</sequence>
<dbReference type="AlphaFoldDB" id="A0A9D4KN16"/>
<evidence type="ECO:0000313" key="1">
    <source>
        <dbReference type="EMBL" id="KAH3842066.1"/>
    </source>
</evidence>
<proteinExistence type="predicted"/>
<protein>
    <submittedName>
        <fullName evidence="1">Uncharacterized protein</fullName>
    </submittedName>
</protein>
<evidence type="ECO:0000313" key="2">
    <source>
        <dbReference type="Proteomes" id="UP000828390"/>
    </source>
</evidence>
<keyword evidence="2" id="KW-1185">Reference proteome</keyword>
<accession>A0A9D4KN16</accession>
<comment type="caution">
    <text evidence="1">The sequence shown here is derived from an EMBL/GenBank/DDBJ whole genome shotgun (WGS) entry which is preliminary data.</text>
</comment>
<organism evidence="1 2">
    <name type="scientific">Dreissena polymorpha</name>
    <name type="common">Zebra mussel</name>
    <name type="synonym">Mytilus polymorpha</name>
    <dbReference type="NCBI Taxonomy" id="45954"/>
    <lineage>
        <taxon>Eukaryota</taxon>
        <taxon>Metazoa</taxon>
        <taxon>Spiralia</taxon>
        <taxon>Lophotrochozoa</taxon>
        <taxon>Mollusca</taxon>
        <taxon>Bivalvia</taxon>
        <taxon>Autobranchia</taxon>
        <taxon>Heteroconchia</taxon>
        <taxon>Euheterodonta</taxon>
        <taxon>Imparidentia</taxon>
        <taxon>Neoheterodontei</taxon>
        <taxon>Myida</taxon>
        <taxon>Dreissenoidea</taxon>
        <taxon>Dreissenidae</taxon>
        <taxon>Dreissena</taxon>
    </lineage>
</organism>
<reference evidence="1" key="2">
    <citation type="submission" date="2020-11" db="EMBL/GenBank/DDBJ databases">
        <authorList>
            <person name="McCartney M.A."/>
            <person name="Auch B."/>
            <person name="Kono T."/>
            <person name="Mallez S."/>
            <person name="Becker A."/>
            <person name="Gohl D.M."/>
            <person name="Silverstein K.A.T."/>
            <person name="Koren S."/>
            <person name="Bechman K.B."/>
            <person name="Herman A."/>
            <person name="Abrahante J.E."/>
            <person name="Garbe J."/>
        </authorList>
    </citation>
    <scope>NUCLEOTIDE SEQUENCE</scope>
    <source>
        <strain evidence="1">Duluth1</strain>
        <tissue evidence="1">Whole animal</tissue>
    </source>
</reference>
<gene>
    <name evidence="1" type="ORF">DPMN_115554</name>
</gene>
<reference evidence="1" key="1">
    <citation type="journal article" date="2019" name="bioRxiv">
        <title>The Genome of the Zebra Mussel, Dreissena polymorpha: A Resource for Invasive Species Research.</title>
        <authorList>
            <person name="McCartney M.A."/>
            <person name="Auch B."/>
            <person name="Kono T."/>
            <person name="Mallez S."/>
            <person name="Zhang Y."/>
            <person name="Obille A."/>
            <person name="Becker A."/>
            <person name="Abrahante J.E."/>
            <person name="Garbe J."/>
            <person name="Badalamenti J.P."/>
            <person name="Herman A."/>
            <person name="Mangelson H."/>
            <person name="Liachko I."/>
            <person name="Sullivan S."/>
            <person name="Sone E.D."/>
            <person name="Koren S."/>
            <person name="Silverstein K.A.T."/>
            <person name="Beckman K.B."/>
            <person name="Gohl D.M."/>
        </authorList>
    </citation>
    <scope>NUCLEOTIDE SEQUENCE</scope>
    <source>
        <strain evidence="1">Duluth1</strain>
        <tissue evidence="1">Whole animal</tissue>
    </source>
</reference>
<dbReference type="EMBL" id="JAIWYP010000004">
    <property type="protein sequence ID" value="KAH3842066.1"/>
    <property type="molecule type" value="Genomic_DNA"/>
</dbReference>
<name>A0A9D4KN16_DREPO</name>